<name>A0A940XCL6_9FLAO</name>
<organism evidence="5 6">
    <name type="scientific">Flavobacterium geliluteum</name>
    <dbReference type="NCBI Taxonomy" id="2816120"/>
    <lineage>
        <taxon>Bacteria</taxon>
        <taxon>Pseudomonadati</taxon>
        <taxon>Bacteroidota</taxon>
        <taxon>Flavobacteriia</taxon>
        <taxon>Flavobacteriales</taxon>
        <taxon>Flavobacteriaceae</taxon>
        <taxon>Flavobacterium</taxon>
    </lineage>
</organism>
<dbReference type="EMBL" id="JAGFBV010000045">
    <property type="protein sequence ID" value="MBP4140027.1"/>
    <property type="molecule type" value="Genomic_DNA"/>
</dbReference>
<accession>A0A940XCL6</accession>
<evidence type="ECO:0000259" key="4">
    <source>
        <dbReference type="Pfam" id="PF04586"/>
    </source>
</evidence>
<evidence type="ECO:0000313" key="5">
    <source>
        <dbReference type="EMBL" id="MBP4140027.1"/>
    </source>
</evidence>
<keyword evidence="1" id="KW-1188">Viral release from host cell</keyword>
<evidence type="ECO:0000256" key="3">
    <source>
        <dbReference type="ARBA" id="ARBA00022801"/>
    </source>
</evidence>
<keyword evidence="3" id="KW-0378">Hydrolase</keyword>
<gene>
    <name evidence="5" type="ORF">J3495_18300</name>
</gene>
<comment type="caution">
    <text evidence="5">The sequence shown here is derived from an EMBL/GenBank/DDBJ whole genome shotgun (WGS) entry which is preliminary data.</text>
</comment>
<dbReference type="GO" id="GO:0008233">
    <property type="term" value="F:peptidase activity"/>
    <property type="evidence" value="ECO:0007669"/>
    <property type="project" value="UniProtKB-KW"/>
</dbReference>
<sequence length="319" mass="35201">MPKPFVFNDQTQANSYGFRILTAGISLKRFKNNPMMLNQHWNSTNNVLGKWENMTIDKDLLLGEPLFDIDDEEALKISGKVDRGFINSCSMGITFKREDLKIVGEELIMTKCELYECSIVAVPSNANSIRLYADSGELLKDEEVKQLCLSLQPEPGETQNLDLNPKNDMKKITLTLAVLTALSFDKATPELDVEAVEAAVLSLSKDNTKMKAQLLALETEKENAATLAIEQMVTLAITEGKIPATKKEDFVKLAAADFDLAKNTLASIPAKVTLADKTVVAVGGGATTKAEFQKLSIDAQLAFRTMQPDEYNKLFNVKK</sequence>
<reference evidence="5 6" key="1">
    <citation type="submission" date="2021-03" db="EMBL/GenBank/DDBJ databases">
        <title>Flavobacterium Flabelliformis Sp. Nov. And Flavobacterium Geliluteum Sp. Nov., Two Novel Multidrug Resistant Psychrophilic Species Isolated From Antarctica.</title>
        <authorList>
            <person name="Kralova S."/>
            <person name="Busse H.J."/>
            <person name="Bezdicek M."/>
            <person name="Nykrynova M."/>
            <person name="Kroupova E."/>
            <person name="Krsek D."/>
            <person name="Sedlacek I."/>
        </authorList>
    </citation>
    <scope>NUCLEOTIDE SEQUENCE [LARGE SCALE GENOMIC DNA]</scope>
    <source>
        <strain evidence="5 6">P7388</strain>
    </source>
</reference>
<dbReference type="RefSeq" id="WP_210668314.1">
    <property type="nucleotide sequence ID" value="NZ_JAGFBV010000045.1"/>
</dbReference>
<keyword evidence="6" id="KW-1185">Reference proteome</keyword>
<keyword evidence="2 5" id="KW-0645">Protease</keyword>
<dbReference type="InterPro" id="IPR054613">
    <property type="entry name" value="Peptidase_S78_dom"/>
</dbReference>
<evidence type="ECO:0000256" key="1">
    <source>
        <dbReference type="ARBA" id="ARBA00022612"/>
    </source>
</evidence>
<dbReference type="Pfam" id="PF04586">
    <property type="entry name" value="Peptidase_S78"/>
    <property type="match status" value="1"/>
</dbReference>
<dbReference type="GO" id="GO:0006508">
    <property type="term" value="P:proteolysis"/>
    <property type="evidence" value="ECO:0007669"/>
    <property type="project" value="UniProtKB-KW"/>
</dbReference>
<feature type="domain" description="Prohead serine protease" evidence="4">
    <location>
        <begin position="34"/>
        <end position="135"/>
    </location>
</feature>
<protein>
    <submittedName>
        <fullName evidence="5">HK97 family phage prohead protease</fullName>
    </submittedName>
</protein>
<evidence type="ECO:0000313" key="6">
    <source>
        <dbReference type="Proteomes" id="UP000675047"/>
    </source>
</evidence>
<proteinExistence type="predicted"/>
<dbReference type="Proteomes" id="UP000675047">
    <property type="component" value="Unassembled WGS sequence"/>
</dbReference>
<evidence type="ECO:0000256" key="2">
    <source>
        <dbReference type="ARBA" id="ARBA00022670"/>
    </source>
</evidence>
<dbReference type="AlphaFoldDB" id="A0A940XCL6"/>